<evidence type="ECO:0000256" key="4">
    <source>
        <dbReference type="ARBA" id="ARBA00022692"/>
    </source>
</evidence>
<feature type="transmembrane region" description="Helical" evidence="8">
    <location>
        <begin position="157"/>
        <end position="179"/>
    </location>
</feature>
<dbReference type="Pfam" id="PF00474">
    <property type="entry name" value="SSF"/>
    <property type="match status" value="1"/>
</dbReference>
<feature type="transmembrane region" description="Helical" evidence="8">
    <location>
        <begin position="545"/>
        <end position="565"/>
    </location>
</feature>
<evidence type="ECO:0000256" key="6">
    <source>
        <dbReference type="ARBA" id="ARBA00023136"/>
    </source>
</evidence>
<keyword evidence="4 8" id="KW-0812">Transmembrane</keyword>
<protein>
    <recommendedName>
        <fullName evidence="10">Urea-proton symporter DUR3</fullName>
    </recommendedName>
</protein>
<dbReference type="InterPro" id="IPR031155">
    <property type="entry name" value="DUR"/>
</dbReference>
<evidence type="ECO:0000313" key="9">
    <source>
        <dbReference type="EMBL" id="CAD8671406.1"/>
    </source>
</evidence>
<organism evidence="9">
    <name type="scientific">Pyramimonas obovata</name>
    <dbReference type="NCBI Taxonomy" id="1411642"/>
    <lineage>
        <taxon>Eukaryota</taxon>
        <taxon>Viridiplantae</taxon>
        <taxon>Chlorophyta</taxon>
        <taxon>Pyramimonadophyceae</taxon>
        <taxon>Pyramimonadales</taxon>
        <taxon>Pyramimonadaceae</taxon>
        <taxon>Pyramimonas</taxon>
        <taxon>Pyramimonas incertae sedis</taxon>
    </lineage>
</organism>
<feature type="transmembrane region" description="Helical" evidence="8">
    <location>
        <begin position="506"/>
        <end position="525"/>
    </location>
</feature>
<dbReference type="GO" id="GO:0005886">
    <property type="term" value="C:plasma membrane"/>
    <property type="evidence" value="ECO:0007669"/>
    <property type="project" value="TreeGrafter"/>
</dbReference>
<evidence type="ECO:0000256" key="2">
    <source>
        <dbReference type="ARBA" id="ARBA00006434"/>
    </source>
</evidence>
<feature type="transmembrane region" description="Helical" evidence="8">
    <location>
        <begin position="477"/>
        <end position="499"/>
    </location>
</feature>
<evidence type="ECO:0000256" key="5">
    <source>
        <dbReference type="ARBA" id="ARBA00022989"/>
    </source>
</evidence>
<accession>A0A7S0R9W6</accession>
<comment type="subcellular location">
    <subcellularLocation>
        <location evidence="1">Membrane</location>
        <topology evidence="1">Multi-pass membrane protein</topology>
    </subcellularLocation>
</comment>
<feature type="transmembrane region" description="Helical" evidence="8">
    <location>
        <begin position="636"/>
        <end position="660"/>
    </location>
</feature>
<dbReference type="Gene3D" id="1.20.1730.10">
    <property type="entry name" value="Sodium/glucose cotransporter"/>
    <property type="match status" value="1"/>
</dbReference>
<dbReference type="PANTHER" id="PTHR46154:SF4">
    <property type="entry name" value="UREA ACTIVE TRANSPORTER"/>
    <property type="match status" value="1"/>
</dbReference>
<dbReference type="AlphaFoldDB" id="A0A7S0R9W6"/>
<feature type="transmembrane region" description="Helical" evidence="8">
    <location>
        <begin position="34"/>
        <end position="56"/>
    </location>
</feature>
<keyword evidence="6 8" id="KW-0472">Membrane</keyword>
<feature type="transmembrane region" description="Helical" evidence="8">
    <location>
        <begin position="605"/>
        <end position="624"/>
    </location>
</feature>
<sequence length="755" mass="81808">MSEYYSDYTLADGTVVCAKDKDFFGDTSLLSEGVGYAIVLGFGVFFSFLTSFMVFLEKRYVGVNISSEFFNTAGRDIKTGLTATVIVSQWTWAATLLQSSNVAWAYGVSGPFWYASGATIQVLLFGILAIELKRKAATAHTIAEIVDARWGPTAHKVALYFCFLTNIIVSAMLVLGGAATVNALTGMDIEAASFLIPMGVILYTMAGGLKATFLASYFHTAVIFGVLCLMVFIVYAGSDDLGSADKVYKFLDAVASSNRTCVSGELDDYSNSTVMMEHVKAHGFINVWDGHNCGEVSGNKDGSYLTMLSNGGLKFGIINIIGNFGTVFVDQSYWQSAIAAKPSSSYKGYLLGGLCWFAIPFALATAVGLASVALDLPVTAGEAGAGLVPPATAVHFMGEGGGCLMAIMLFMAITSTGSAEQIAVSSLFSYDIYRKYINPDATGEDILRVSRYAILAFGVFMGVLSIILYEIGLSLGFVYLMMGIFIGSAVVPMSLVLTWDKANANGAIFGSLIAQVTAIIVWVISAAAYDGEVNLTTLGKNDPMLIANLVAILFSGFIHITWSLIAPQNYDFSKMASSITLLDDVLPDYEEKEQNELLTNHAKRWITMWGGFFTVVMVIVWPILSVPAGVFSEGYFRMWVYISIIWGVLATATTILLPIWESRVGIMTVIKGLFFNDDLHYRLDDIDYKMDLVMDHLKIPRTGAHHEIGSSFHADPAFRAKLLSEGAKTTTKESVTLMDSEESMYQNAAADIMKQ</sequence>
<dbReference type="EMBL" id="HBFA01021328">
    <property type="protein sequence ID" value="CAD8671406.1"/>
    <property type="molecule type" value="Transcribed_RNA"/>
</dbReference>
<feature type="transmembrane region" description="Helical" evidence="8">
    <location>
        <begin position="311"/>
        <end position="329"/>
    </location>
</feature>
<dbReference type="NCBIfam" id="TIGR00813">
    <property type="entry name" value="sss"/>
    <property type="match status" value="1"/>
</dbReference>
<evidence type="ECO:0000256" key="8">
    <source>
        <dbReference type="SAM" id="Phobius"/>
    </source>
</evidence>
<dbReference type="PANTHER" id="PTHR46154">
    <property type="match status" value="1"/>
</dbReference>
<reference evidence="9" key="1">
    <citation type="submission" date="2021-01" db="EMBL/GenBank/DDBJ databases">
        <authorList>
            <person name="Corre E."/>
            <person name="Pelletier E."/>
            <person name="Niang G."/>
            <person name="Scheremetjew M."/>
            <person name="Finn R."/>
            <person name="Kale V."/>
            <person name="Holt S."/>
            <person name="Cochrane G."/>
            <person name="Meng A."/>
            <person name="Brown T."/>
            <person name="Cohen L."/>
        </authorList>
    </citation>
    <scope>NUCLEOTIDE SEQUENCE</scope>
    <source>
        <strain evidence="9">CCMP722</strain>
    </source>
</reference>
<evidence type="ECO:0000256" key="7">
    <source>
        <dbReference type="RuleBase" id="RU362091"/>
    </source>
</evidence>
<feature type="transmembrane region" description="Helical" evidence="8">
    <location>
        <begin position="191"/>
        <end position="209"/>
    </location>
</feature>
<dbReference type="InterPro" id="IPR001734">
    <property type="entry name" value="Na/solute_symporter"/>
</dbReference>
<dbReference type="PROSITE" id="PS50283">
    <property type="entry name" value="NA_SOLUT_SYMP_3"/>
    <property type="match status" value="1"/>
</dbReference>
<feature type="transmembrane region" description="Helical" evidence="8">
    <location>
        <begin position="452"/>
        <end position="471"/>
    </location>
</feature>
<keyword evidence="3" id="KW-0813">Transport</keyword>
<feature type="transmembrane region" description="Helical" evidence="8">
    <location>
        <begin position="112"/>
        <end position="130"/>
    </location>
</feature>
<name>A0A7S0R9W6_9CHLO</name>
<evidence type="ECO:0000256" key="3">
    <source>
        <dbReference type="ARBA" id="ARBA00022448"/>
    </source>
</evidence>
<dbReference type="GO" id="GO:0015204">
    <property type="term" value="F:urea transmembrane transporter activity"/>
    <property type="evidence" value="ECO:0007669"/>
    <property type="project" value="InterPro"/>
</dbReference>
<evidence type="ECO:0008006" key="10">
    <source>
        <dbReference type="Google" id="ProtNLM"/>
    </source>
</evidence>
<keyword evidence="5 8" id="KW-1133">Transmembrane helix</keyword>
<feature type="transmembrane region" description="Helical" evidence="8">
    <location>
        <begin position="216"/>
        <end position="236"/>
    </location>
</feature>
<gene>
    <name evidence="9" type="ORF">POBO1169_LOCUS10872</name>
</gene>
<evidence type="ECO:0000256" key="1">
    <source>
        <dbReference type="ARBA" id="ARBA00004141"/>
    </source>
</evidence>
<comment type="similarity">
    <text evidence="2 7">Belongs to the sodium:solute symporter (SSF) (TC 2.A.21) family.</text>
</comment>
<proteinExistence type="inferred from homology"/>
<dbReference type="InterPro" id="IPR038377">
    <property type="entry name" value="Na/Glc_symporter_sf"/>
</dbReference>
<dbReference type="CDD" id="cd11476">
    <property type="entry name" value="SLC5sbd_DUR3"/>
    <property type="match status" value="1"/>
</dbReference>
<feature type="transmembrane region" description="Helical" evidence="8">
    <location>
        <begin position="77"/>
        <end position="97"/>
    </location>
</feature>
<feature type="transmembrane region" description="Helical" evidence="8">
    <location>
        <begin position="349"/>
        <end position="373"/>
    </location>
</feature>